<dbReference type="InterPro" id="IPR003593">
    <property type="entry name" value="AAA+_ATPase"/>
</dbReference>
<dbReference type="STRING" id="476157.GCA_001663155_00899"/>
<keyword evidence="5" id="KW-1185">Reference proteome</keyword>
<dbReference type="InterPro" id="IPR003959">
    <property type="entry name" value="ATPase_AAA_core"/>
</dbReference>
<evidence type="ECO:0000259" key="3">
    <source>
        <dbReference type="SMART" id="SM00382"/>
    </source>
</evidence>
<comment type="caution">
    <text evidence="4">The sequence shown here is derived from an EMBL/GenBank/DDBJ whole genome shotgun (WGS) entry which is preliminary data.</text>
</comment>
<keyword evidence="1" id="KW-0547">Nucleotide-binding</keyword>
<dbReference type="GO" id="GO:0005524">
    <property type="term" value="F:ATP binding"/>
    <property type="evidence" value="ECO:0007669"/>
    <property type="project" value="UniProtKB-KW"/>
</dbReference>
<dbReference type="SMART" id="SM00382">
    <property type="entry name" value="AAA"/>
    <property type="match status" value="1"/>
</dbReference>
<dbReference type="RefSeq" id="WP_067597910.1">
    <property type="nucleotide sequence ID" value="NZ_CP015963.1"/>
</dbReference>
<dbReference type="Proteomes" id="UP000320547">
    <property type="component" value="Unassembled WGS sequence"/>
</dbReference>
<dbReference type="PRINTS" id="PR00300">
    <property type="entry name" value="CLPPROTEASEA"/>
</dbReference>
<protein>
    <submittedName>
        <fullName evidence="4">Cdc48 subfamily AAA family protein</fullName>
    </submittedName>
</protein>
<proteinExistence type="predicted"/>
<dbReference type="Pfam" id="PF07724">
    <property type="entry name" value="AAA_2"/>
    <property type="match status" value="1"/>
</dbReference>
<dbReference type="CDD" id="cd19499">
    <property type="entry name" value="RecA-like_ClpB_Hsp104-like"/>
    <property type="match status" value="1"/>
</dbReference>
<dbReference type="PANTHER" id="PTHR11638">
    <property type="entry name" value="ATP-DEPENDENT CLP PROTEASE"/>
    <property type="match status" value="1"/>
</dbReference>
<dbReference type="EMBL" id="VLLK01000002">
    <property type="protein sequence ID" value="TWJ06688.1"/>
    <property type="molecule type" value="Genomic_DNA"/>
</dbReference>
<dbReference type="GO" id="GO:0005737">
    <property type="term" value="C:cytoplasm"/>
    <property type="evidence" value="ECO:0007669"/>
    <property type="project" value="TreeGrafter"/>
</dbReference>
<evidence type="ECO:0000256" key="1">
    <source>
        <dbReference type="ARBA" id="ARBA00022741"/>
    </source>
</evidence>
<evidence type="ECO:0000256" key="2">
    <source>
        <dbReference type="ARBA" id="ARBA00022840"/>
    </source>
</evidence>
<dbReference type="AlphaFoldDB" id="A0A562UM50"/>
<gene>
    <name evidence="4" type="ORF">JN10_2224</name>
</gene>
<dbReference type="Gene3D" id="3.40.50.300">
    <property type="entry name" value="P-loop containing nucleotide triphosphate hydrolases"/>
    <property type="match status" value="1"/>
</dbReference>
<dbReference type="InterPro" id="IPR027417">
    <property type="entry name" value="P-loop_NTPase"/>
</dbReference>
<name>A0A562UM50_9SPHN</name>
<dbReference type="SUPFAM" id="SSF52540">
    <property type="entry name" value="P-loop containing nucleoside triphosphate hydrolases"/>
    <property type="match status" value="1"/>
</dbReference>
<evidence type="ECO:0000313" key="4">
    <source>
        <dbReference type="EMBL" id="TWJ06688.1"/>
    </source>
</evidence>
<keyword evidence="2" id="KW-0067">ATP-binding</keyword>
<sequence length="620" mass="69626">MDELTGPHRPTNVLGLQLDKESSSAAPVWFDEFSSGLDRRTHFAVTGNLRDLFPFAAQDRMDFVRFDDVLWRISQEKGFDGLIQYDSDAGLSLHPQCDENLANAIAEAGIPLGSRIDTPEEFVRIHKVVTTIPTMRLLFLVDYASHLYEARPFGLSEVLIEAHHSAQQALDRTDTNVGPTVWLIDRPGDLPAWFTSGNDTLREVFVELPNLEDRHVFAKTLLPLFCDHGDLDDDGISSFLEQFALQADSMTLVGMRKVAELAEAESIPTNDIADAIRMDRLGTRRNPWKSEIMRARVTRAEEILSKRVKGQKRAIEKSLDILVRSIVGLSGSQTSSRHSRPRGVLFLAGPTGVGKTELAKAITELLFGEDTACHRFDMSEFMEENSINRMIGAPPGYPGHEHGGQLVNAMHKKPFSVVLFDEVEKAHPRILDMFLQILDEGRLTDSRGSTAYFSEALIIFTSNIGMISKDHTQNLGMNILPGDTYAELEGKLIEAVRNHFRLELHRPELYNRLGQNIVAFEFISGSVAYEIFLAIIERVKDAVRAEHAVEVIIEEGALGEIRDLCLTDWFEGGRGIANRIETHFINPLSREIFRLQPKRELTVLSAQETNGRTVLNCRER</sequence>
<organism evidence="4 5">
    <name type="scientific">Altererythrobacter ishigakiensis</name>
    <dbReference type="NCBI Taxonomy" id="476157"/>
    <lineage>
        <taxon>Bacteria</taxon>
        <taxon>Pseudomonadati</taxon>
        <taxon>Pseudomonadota</taxon>
        <taxon>Alphaproteobacteria</taxon>
        <taxon>Sphingomonadales</taxon>
        <taxon>Erythrobacteraceae</taxon>
        <taxon>Altererythrobacter</taxon>
    </lineage>
</organism>
<dbReference type="PANTHER" id="PTHR11638:SF18">
    <property type="entry name" value="HEAT SHOCK PROTEIN 104"/>
    <property type="match status" value="1"/>
</dbReference>
<dbReference type="InterPro" id="IPR001270">
    <property type="entry name" value="ClpA/B"/>
</dbReference>
<reference evidence="4 5" key="1">
    <citation type="submission" date="2019-07" db="EMBL/GenBank/DDBJ databases">
        <title>Genomic Encyclopedia of Archaeal and Bacterial Type Strains, Phase II (KMG-II): from individual species to whole genera.</title>
        <authorList>
            <person name="Goeker M."/>
        </authorList>
    </citation>
    <scope>NUCLEOTIDE SEQUENCE [LARGE SCALE GENOMIC DNA]</scope>
    <source>
        <strain evidence="4 5">ATCC BAA-2084</strain>
    </source>
</reference>
<dbReference type="GO" id="GO:0016887">
    <property type="term" value="F:ATP hydrolysis activity"/>
    <property type="evidence" value="ECO:0007669"/>
    <property type="project" value="InterPro"/>
</dbReference>
<accession>A0A562UM50</accession>
<dbReference type="InterPro" id="IPR050130">
    <property type="entry name" value="ClpA_ClpB"/>
</dbReference>
<dbReference type="OrthoDB" id="9803641at2"/>
<evidence type="ECO:0000313" key="5">
    <source>
        <dbReference type="Proteomes" id="UP000320547"/>
    </source>
</evidence>
<dbReference type="GO" id="GO:0034605">
    <property type="term" value="P:cellular response to heat"/>
    <property type="evidence" value="ECO:0007669"/>
    <property type="project" value="TreeGrafter"/>
</dbReference>
<feature type="domain" description="AAA+ ATPase" evidence="3">
    <location>
        <begin position="341"/>
        <end position="478"/>
    </location>
</feature>